<sequence length="282" mass="30773">MISKGLNRRSVLSLSAGAALGFLARPAFSADLPFRLRGRFEQSGYAVGQADPDAELWLNGTLRGHTSPEGWFYIGIDRDGVSPYRIEIRTPAGSDSFDLAFTPRLYDVQRVDGLPPETVTPTAPEVLERIKRDSALKAEAFASRDTDDTFKGGFIYPLKNFIVSGQFGNQRVLNGVPKSPHYGFDMAAPIGTPIYAPQGGLVVLAEPDLFYEGGLTFIDHGLGVISMYLHQSNVLVQKGDRVVQGQLLGLVGAKGRATGPHLCWRLKWGDFHMDPSFMVTSV</sequence>
<gene>
    <name evidence="3" type="ORF">ABENE_18510</name>
</gene>
<evidence type="ECO:0000259" key="2">
    <source>
        <dbReference type="Pfam" id="PF01551"/>
    </source>
</evidence>
<dbReference type="PATRIC" id="fig|1121022.4.peg.3787"/>
<dbReference type="SUPFAM" id="SSF51261">
    <property type="entry name" value="Duplicated hybrid motif"/>
    <property type="match status" value="1"/>
</dbReference>
<feature type="domain" description="M23ase beta-sheet core" evidence="2">
    <location>
        <begin position="180"/>
        <end position="275"/>
    </location>
</feature>
<dbReference type="RefSeq" id="WP_018083168.1">
    <property type="nucleotide sequence ID" value="NZ_AQWM01000025.1"/>
</dbReference>
<keyword evidence="1" id="KW-0732">Signal</keyword>
<dbReference type="EMBL" id="AWGB01000056">
    <property type="protein sequence ID" value="ESQ86421.1"/>
    <property type="molecule type" value="Genomic_DNA"/>
</dbReference>
<comment type="caution">
    <text evidence="3">The sequence shown here is derived from an EMBL/GenBank/DDBJ whole genome shotgun (WGS) entry which is preliminary data.</text>
</comment>
<name>V4PE89_9CAUL</name>
<dbReference type="PANTHER" id="PTHR21666">
    <property type="entry name" value="PEPTIDASE-RELATED"/>
    <property type="match status" value="1"/>
</dbReference>
<keyword evidence="4" id="KW-1185">Reference proteome</keyword>
<dbReference type="CDD" id="cd12797">
    <property type="entry name" value="M23_peptidase"/>
    <property type="match status" value="1"/>
</dbReference>
<reference evidence="3 4" key="1">
    <citation type="journal article" date="2014" name="Nature">
        <title>Sequential evolution of bacterial morphology by co-option of a developmental regulator.</title>
        <authorList>
            <person name="Jiang C."/>
            <person name="Brown P.J."/>
            <person name="Ducret A."/>
            <person name="Brun Y.V."/>
        </authorList>
    </citation>
    <scope>NUCLEOTIDE SEQUENCE [LARGE SCALE GENOMIC DNA]</scope>
    <source>
        <strain evidence="3 4">DSM 16100</strain>
    </source>
</reference>
<dbReference type="InterPro" id="IPR011055">
    <property type="entry name" value="Dup_hybrid_motif"/>
</dbReference>
<accession>V4PE89</accession>
<dbReference type="Proteomes" id="UP000017837">
    <property type="component" value="Unassembled WGS sequence"/>
</dbReference>
<dbReference type="InterPro" id="IPR050570">
    <property type="entry name" value="Cell_wall_metabolism_enzyme"/>
</dbReference>
<dbReference type="AlphaFoldDB" id="V4PE89"/>
<dbReference type="Pfam" id="PF01551">
    <property type="entry name" value="Peptidase_M23"/>
    <property type="match status" value="1"/>
</dbReference>
<protein>
    <recommendedName>
        <fullName evidence="2">M23ase beta-sheet core domain-containing protein</fullName>
    </recommendedName>
</protein>
<evidence type="ECO:0000313" key="3">
    <source>
        <dbReference type="EMBL" id="ESQ86421.1"/>
    </source>
</evidence>
<proteinExistence type="predicted"/>
<feature type="signal peptide" evidence="1">
    <location>
        <begin position="1"/>
        <end position="29"/>
    </location>
</feature>
<dbReference type="GO" id="GO:0004222">
    <property type="term" value="F:metalloendopeptidase activity"/>
    <property type="evidence" value="ECO:0007669"/>
    <property type="project" value="TreeGrafter"/>
</dbReference>
<dbReference type="STRING" id="1121022.GCA_000376105_03493"/>
<evidence type="ECO:0000313" key="4">
    <source>
        <dbReference type="Proteomes" id="UP000017837"/>
    </source>
</evidence>
<evidence type="ECO:0000256" key="1">
    <source>
        <dbReference type="SAM" id="SignalP"/>
    </source>
</evidence>
<dbReference type="eggNOG" id="COG0739">
    <property type="taxonomic scope" value="Bacteria"/>
</dbReference>
<dbReference type="InterPro" id="IPR016047">
    <property type="entry name" value="M23ase_b-sheet_dom"/>
</dbReference>
<organism evidence="3 4">
    <name type="scientific">Asticcacaulis benevestitus DSM 16100 = ATCC BAA-896</name>
    <dbReference type="NCBI Taxonomy" id="1121022"/>
    <lineage>
        <taxon>Bacteria</taxon>
        <taxon>Pseudomonadati</taxon>
        <taxon>Pseudomonadota</taxon>
        <taxon>Alphaproteobacteria</taxon>
        <taxon>Caulobacterales</taxon>
        <taxon>Caulobacteraceae</taxon>
        <taxon>Asticcacaulis</taxon>
    </lineage>
</organism>
<dbReference type="PANTHER" id="PTHR21666:SF285">
    <property type="entry name" value="M23 FAMILY METALLOPEPTIDASE"/>
    <property type="match status" value="1"/>
</dbReference>
<dbReference type="Gene3D" id="2.70.70.10">
    <property type="entry name" value="Glucose Permease (Domain IIA)"/>
    <property type="match status" value="1"/>
</dbReference>
<feature type="chain" id="PRO_5004724838" description="M23ase beta-sheet core domain-containing protein" evidence="1">
    <location>
        <begin position="30"/>
        <end position="282"/>
    </location>
</feature>